<dbReference type="PANTHER" id="PTHR47032:SF1">
    <property type="entry name" value="UDP-D-XYLOSE:L-FUCOSE ALPHA-1,3-D-XYLOSYLTRANSFERASE-RELATED"/>
    <property type="match status" value="1"/>
</dbReference>
<accession>A0AAD3H3H6</accession>
<keyword evidence="2" id="KW-1133">Transmembrane helix</keyword>
<dbReference type="AlphaFoldDB" id="A0AAD3H3H6"/>
<dbReference type="EMBL" id="BLLK01000036">
    <property type="protein sequence ID" value="GFH49232.1"/>
    <property type="molecule type" value="Genomic_DNA"/>
</dbReference>
<feature type="region of interest" description="Disordered" evidence="1">
    <location>
        <begin position="582"/>
        <end position="601"/>
    </location>
</feature>
<sequence>MAGLQSRKGSHPTKKFPLSAICKYFFVSAVSFYVGFVTAYSKFAVDHKKPENESYNSSGTTSRDMQSLEAKFKNKSHEDELTIKALHNTIASLQKNLSSNTNGAGIKSSGSLFDSSFGGFLQGVSKIERDDFFGTYDYGSPNDGSAPALLLYHGESTLPANPTKAKEAQISIVPLSAQEATKNCDFMHVVTVPKKRERMCTAVVQNFENWHVQKWMRQGPHGGPLDSSQPLRSVNRGMMSKGSRAFKVPEKAKIEQHWQMLTKYLGNFEEVSAQLKSIAEKVAVKNTIIVLTCNFGQSELLMNFVCNAKAKGLDVSNVLVFPTDQETKDLAESMGLATFHDEKNFGHLPKAEAGHYGDRKFVAMMFAKAVCVHMVNFLGYDLLFQDVDIVWYKNPLEFFHDPTNEFKDFDVYFQDDGAHSPRYAPYSANSGFYYIRHNDLTRYFLTSLIYSADLILQSTSHQQALIQVMAEHASQFGMRVKVLSREMDEFPGGWHYNRKKKDFMKSIAKEEITPIIFHMSWTMNKANKIKYFKQMGEWYYKDQCIEKTVDEILGGGHTEFGALSSECCLAEANFQCYYRDKPSKKPCRDSPPIDKGHPSFW</sequence>
<feature type="region of interest" description="Disordered" evidence="1">
    <location>
        <begin position="49"/>
        <end position="68"/>
    </location>
</feature>
<evidence type="ECO:0000313" key="5">
    <source>
        <dbReference type="Proteomes" id="UP001054902"/>
    </source>
</evidence>
<evidence type="ECO:0000256" key="1">
    <source>
        <dbReference type="SAM" id="MobiDB-lite"/>
    </source>
</evidence>
<feature type="domain" description="Nucleotide-diphospho-sugar transferase" evidence="3">
    <location>
        <begin position="315"/>
        <end position="532"/>
    </location>
</feature>
<keyword evidence="2" id="KW-0472">Membrane</keyword>
<dbReference type="InterPro" id="IPR005069">
    <property type="entry name" value="Nucl-diP-sugar_transferase"/>
</dbReference>
<dbReference type="GO" id="GO:0005794">
    <property type="term" value="C:Golgi apparatus"/>
    <property type="evidence" value="ECO:0007669"/>
    <property type="project" value="TreeGrafter"/>
</dbReference>
<reference evidence="4 5" key="1">
    <citation type="journal article" date="2021" name="Sci. Rep.">
        <title>The genome of the diatom Chaetoceros tenuissimus carries an ancient integrated fragment of an extant virus.</title>
        <authorList>
            <person name="Hongo Y."/>
            <person name="Kimura K."/>
            <person name="Takaki Y."/>
            <person name="Yoshida Y."/>
            <person name="Baba S."/>
            <person name="Kobayashi G."/>
            <person name="Nagasaki K."/>
            <person name="Hano T."/>
            <person name="Tomaru Y."/>
        </authorList>
    </citation>
    <scope>NUCLEOTIDE SEQUENCE [LARGE SCALE GENOMIC DNA]</scope>
    <source>
        <strain evidence="4 5">NIES-3715</strain>
    </source>
</reference>
<keyword evidence="2" id="KW-0812">Transmembrane</keyword>
<dbReference type="Pfam" id="PF03407">
    <property type="entry name" value="Nucleotid_trans"/>
    <property type="match status" value="1"/>
</dbReference>
<evidence type="ECO:0000256" key="2">
    <source>
        <dbReference type="SAM" id="Phobius"/>
    </source>
</evidence>
<gene>
    <name evidence="4" type="ORF">CTEN210_05708</name>
</gene>
<comment type="caution">
    <text evidence="4">The sequence shown here is derived from an EMBL/GenBank/DDBJ whole genome shotgun (WGS) entry which is preliminary data.</text>
</comment>
<dbReference type="PANTHER" id="PTHR47032">
    <property type="entry name" value="UDP-D-XYLOSE:L-FUCOSE ALPHA-1,3-D-XYLOSYLTRANSFERASE-RELATED"/>
    <property type="match status" value="1"/>
</dbReference>
<evidence type="ECO:0000313" key="4">
    <source>
        <dbReference type="EMBL" id="GFH49232.1"/>
    </source>
</evidence>
<dbReference type="InterPro" id="IPR052636">
    <property type="entry name" value="UDP-D-xylose:L-fucose_XylT"/>
</dbReference>
<organism evidence="4 5">
    <name type="scientific">Chaetoceros tenuissimus</name>
    <dbReference type="NCBI Taxonomy" id="426638"/>
    <lineage>
        <taxon>Eukaryota</taxon>
        <taxon>Sar</taxon>
        <taxon>Stramenopiles</taxon>
        <taxon>Ochrophyta</taxon>
        <taxon>Bacillariophyta</taxon>
        <taxon>Coscinodiscophyceae</taxon>
        <taxon>Chaetocerotophycidae</taxon>
        <taxon>Chaetocerotales</taxon>
        <taxon>Chaetocerotaceae</taxon>
        <taxon>Chaetoceros</taxon>
    </lineage>
</organism>
<keyword evidence="5" id="KW-1185">Reference proteome</keyword>
<dbReference type="Proteomes" id="UP001054902">
    <property type="component" value="Unassembled WGS sequence"/>
</dbReference>
<dbReference type="GO" id="GO:0016757">
    <property type="term" value="F:glycosyltransferase activity"/>
    <property type="evidence" value="ECO:0007669"/>
    <property type="project" value="TreeGrafter"/>
</dbReference>
<evidence type="ECO:0000259" key="3">
    <source>
        <dbReference type="Pfam" id="PF03407"/>
    </source>
</evidence>
<feature type="compositionally biased region" description="Polar residues" evidence="1">
    <location>
        <begin position="53"/>
        <end position="65"/>
    </location>
</feature>
<protein>
    <recommendedName>
        <fullName evidence="3">Nucleotide-diphospho-sugar transferase domain-containing protein</fullName>
    </recommendedName>
</protein>
<proteinExistence type="predicted"/>
<feature type="transmembrane region" description="Helical" evidence="2">
    <location>
        <begin position="21"/>
        <end position="40"/>
    </location>
</feature>
<name>A0AAD3H3H6_9STRA</name>